<dbReference type="EMBL" id="JACGWJ010000155">
    <property type="protein sequence ID" value="KAL0294559.1"/>
    <property type="molecule type" value="Genomic_DNA"/>
</dbReference>
<dbReference type="Pfam" id="PF00078">
    <property type="entry name" value="RVT_1"/>
    <property type="match status" value="1"/>
</dbReference>
<gene>
    <name evidence="2" type="ORF">Sradi_6878600</name>
</gene>
<evidence type="ECO:0000259" key="1">
    <source>
        <dbReference type="Pfam" id="PF00078"/>
    </source>
</evidence>
<reference evidence="2" key="2">
    <citation type="journal article" date="2024" name="Plant">
        <title>Genomic evolution and insights into agronomic trait innovations of Sesamum species.</title>
        <authorList>
            <person name="Miao H."/>
            <person name="Wang L."/>
            <person name="Qu L."/>
            <person name="Liu H."/>
            <person name="Sun Y."/>
            <person name="Le M."/>
            <person name="Wang Q."/>
            <person name="Wei S."/>
            <person name="Zheng Y."/>
            <person name="Lin W."/>
            <person name="Duan Y."/>
            <person name="Cao H."/>
            <person name="Xiong S."/>
            <person name="Wang X."/>
            <person name="Wei L."/>
            <person name="Li C."/>
            <person name="Ma Q."/>
            <person name="Ju M."/>
            <person name="Zhao R."/>
            <person name="Li G."/>
            <person name="Mu C."/>
            <person name="Tian Q."/>
            <person name="Mei H."/>
            <person name="Zhang T."/>
            <person name="Gao T."/>
            <person name="Zhang H."/>
        </authorList>
    </citation>
    <scope>NUCLEOTIDE SEQUENCE</scope>
    <source>
        <strain evidence="2">G02</strain>
    </source>
</reference>
<dbReference type="InterPro" id="IPR043502">
    <property type="entry name" value="DNA/RNA_pol_sf"/>
</dbReference>
<proteinExistence type="predicted"/>
<dbReference type="InterPro" id="IPR000477">
    <property type="entry name" value="RT_dom"/>
</dbReference>
<dbReference type="InterPro" id="IPR052343">
    <property type="entry name" value="Retrotransposon-Effector_Assoc"/>
</dbReference>
<dbReference type="PANTHER" id="PTHR46890:SF48">
    <property type="entry name" value="RNA-DIRECTED DNA POLYMERASE"/>
    <property type="match status" value="1"/>
</dbReference>
<dbReference type="PANTHER" id="PTHR46890">
    <property type="entry name" value="NON-LTR RETROLELEMENT REVERSE TRANSCRIPTASE-LIKE PROTEIN-RELATED"/>
    <property type="match status" value="1"/>
</dbReference>
<feature type="domain" description="Reverse transcriptase" evidence="1">
    <location>
        <begin position="162"/>
        <end position="222"/>
    </location>
</feature>
<comment type="caution">
    <text evidence="2">The sequence shown here is derived from an EMBL/GenBank/DDBJ whole genome shotgun (WGS) entry which is preliminary data.</text>
</comment>
<name>A0AAW2JJ78_SESRA</name>
<organism evidence="2">
    <name type="scientific">Sesamum radiatum</name>
    <name type="common">Black benniseed</name>
    <dbReference type="NCBI Taxonomy" id="300843"/>
    <lineage>
        <taxon>Eukaryota</taxon>
        <taxon>Viridiplantae</taxon>
        <taxon>Streptophyta</taxon>
        <taxon>Embryophyta</taxon>
        <taxon>Tracheophyta</taxon>
        <taxon>Spermatophyta</taxon>
        <taxon>Magnoliopsida</taxon>
        <taxon>eudicotyledons</taxon>
        <taxon>Gunneridae</taxon>
        <taxon>Pentapetalae</taxon>
        <taxon>asterids</taxon>
        <taxon>lamiids</taxon>
        <taxon>Lamiales</taxon>
        <taxon>Pedaliaceae</taxon>
        <taxon>Sesamum</taxon>
    </lineage>
</organism>
<protein>
    <recommendedName>
        <fullName evidence="1">Reverse transcriptase domain-containing protein</fullName>
    </recommendedName>
</protein>
<evidence type="ECO:0000313" key="2">
    <source>
        <dbReference type="EMBL" id="KAL0294559.1"/>
    </source>
</evidence>
<accession>A0AAW2JJ78</accession>
<reference evidence="2" key="1">
    <citation type="submission" date="2020-06" db="EMBL/GenBank/DDBJ databases">
        <authorList>
            <person name="Li T."/>
            <person name="Hu X."/>
            <person name="Zhang T."/>
            <person name="Song X."/>
            <person name="Zhang H."/>
            <person name="Dai N."/>
            <person name="Sheng W."/>
            <person name="Hou X."/>
            <person name="Wei L."/>
        </authorList>
    </citation>
    <scope>NUCLEOTIDE SEQUENCE</scope>
    <source>
        <strain evidence="2">G02</strain>
        <tissue evidence="2">Leaf</tissue>
    </source>
</reference>
<dbReference type="SUPFAM" id="SSF56672">
    <property type="entry name" value="DNA/RNA polymerases"/>
    <property type="match status" value="1"/>
</dbReference>
<sequence length="234" mass="26281">MLHQRAKMAWMKDGDQCSRIFFRKVAKRRASKRVFQITDGNGQVHTDMPAVINEFVTYYQTLLGGTRRNRAPDLRHLRPWARHVLTADESLALLAPVSPEEVKLAVFDIDECNAPGPDGFSAGFFKAAWSVIGGEVTKAILDFFENGKLLKQVNSTLISLIPKVNNPTVVAEYRPISCCNVLYKVITKILVQRMRGILDSLISLSQNAFVPGRSICDNILLTQELFAGYNQQRL</sequence>
<dbReference type="AlphaFoldDB" id="A0AAW2JJ78"/>